<protein>
    <submittedName>
        <fullName evidence="1">DNA polymerase III subunit delta</fullName>
        <ecNumber evidence="1">2.7.7.7</ecNumber>
    </submittedName>
</protein>
<accession>A0A378VZM4</accession>
<proteinExistence type="predicted"/>
<keyword evidence="1" id="KW-0808">Transferase</keyword>
<organism evidence="1">
    <name type="scientific">Neisseria gonorrhoeae</name>
    <dbReference type="NCBI Taxonomy" id="485"/>
    <lineage>
        <taxon>Bacteria</taxon>
        <taxon>Pseudomonadati</taxon>
        <taxon>Pseudomonadota</taxon>
        <taxon>Betaproteobacteria</taxon>
        <taxon>Neisseriales</taxon>
        <taxon>Neisseriaceae</taxon>
        <taxon>Neisseria</taxon>
    </lineage>
</organism>
<dbReference type="GO" id="GO:0003887">
    <property type="term" value="F:DNA-directed DNA polymerase activity"/>
    <property type="evidence" value="ECO:0007669"/>
    <property type="project" value="UniProtKB-EC"/>
</dbReference>
<evidence type="ECO:0000313" key="1">
    <source>
        <dbReference type="EMBL" id="SUA24343.1"/>
    </source>
</evidence>
<dbReference type="EMBL" id="UGRI01000001">
    <property type="protein sequence ID" value="SUA24343.1"/>
    <property type="molecule type" value="Genomic_DNA"/>
</dbReference>
<reference evidence="1" key="1">
    <citation type="submission" date="2018-06" db="EMBL/GenBank/DDBJ databases">
        <authorList>
            <consortium name="Pathogen Informatics"/>
            <person name="Doyle S."/>
        </authorList>
    </citation>
    <scope>NUCLEOTIDE SEQUENCE [LARGE SCALE GENOMIC DNA]</scope>
    <source>
        <strain evidence="1">NCTC11421</strain>
    </source>
</reference>
<gene>
    <name evidence="1" type="ORF">NCTC11421_02340</name>
</gene>
<dbReference type="EC" id="2.7.7.7" evidence="1"/>
<sequence length="80" mass="8919">MGSIGVSARQGVAEPEERLAFHSGAPLFQEEGELRELRAKLLEILAEPRLLKILDYAALFDKENFRSPYLSGGCRNGWSI</sequence>
<name>A0A378VZM4_NEIGO</name>
<keyword evidence="1" id="KW-0548">Nucleotidyltransferase</keyword>
<dbReference type="AlphaFoldDB" id="A0A378VZM4"/>